<keyword evidence="9" id="KW-1185">Reference proteome</keyword>
<dbReference type="CDD" id="cd02000">
    <property type="entry name" value="TPP_E1_PDC_ADC_BCADC"/>
    <property type="match status" value="1"/>
</dbReference>
<evidence type="ECO:0000256" key="3">
    <source>
        <dbReference type="ARBA" id="ARBA00023002"/>
    </source>
</evidence>
<dbReference type="FunFam" id="3.40.50.970:FF:000108">
    <property type="entry name" value="2-oxoisovalerate dehydrogenase subunit alpha"/>
    <property type="match status" value="1"/>
</dbReference>
<dbReference type="AlphaFoldDB" id="A0A8U8BTK8"/>
<dbReference type="SUPFAM" id="SSF52518">
    <property type="entry name" value="Thiamin diphosphate-binding fold (THDP-binding)"/>
    <property type="match status" value="1"/>
</dbReference>
<dbReference type="InterPro" id="IPR050771">
    <property type="entry name" value="Alpha-ketoacid_DH_E1_comp"/>
</dbReference>
<evidence type="ECO:0000256" key="2">
    <source>
        <dbReference type="ARBA" id="ARBA00022946"/>
    </source>
</evidence>
<comment type="catalytic activity">
    <reaction evidence="6">
        <text>N(6)-[(R)-lipoyl]-L-lysyl-[protein] + 3-methyl-2-oxobutanoate + H(+) = N(6)-[(R)-S(8)-2-methylpropanoyldihydrolipoyl]-L-lysyl-[protein] + CO2</text>
        <dbReference type="Rhea" id="RHEA:13457"/>
        <dbReference type="Rhea" id="RHEA-COMP:10474"/>
        <dbReference type="Rhea" id="RHEA-COMP:10497"/>
        <dbReference type="ChEBI" id="CHEBI:11851"/>
        <dbReference type="ChEBI" id="CHEBI:15378"/>
        <dbReference type="ChEBI" id="CHEBI:16526"/>
        <dbReference type="ChEBI" id="CHEBI:83099"/>
        <dbReference type="ChEBI" id="CHEBI:83142"/>
        <dbReference type="EC" id="1.2.4.4"/>
    </reaction>
    <physiologicalReaction direction="left-to-right" evidence="6">
        <dbReference type="Rhea" id="RHEA:13458"/>
    </physiologicalReaction>
</comment>
<evidence type="ECO:0000256" key="7">
    <source>
        <dbReference type="RuleBase" id="RU365014"/>
    </source>
</evidence>
<organism evidence="8 9">
    <name type="scientific">Geospiza parvula</name>
    <name type="common">Small tree-finch</name>
    <name type="synonym">Camarhynchus parvulus</name>
    <dbReference type="NCBI Taxonomy" id="87175"/>
    <lineage>
        <taxon>Eukaryota</taxon>
        <taxon>Metazoa</taxon>
        <taxon>Chordata</taxon>
        <taxon>Craniata</taxon>
        <taxon>Vertebrata</taxon>
        <taxon>Euteleostomi</taxon>
        <taxon>Archelosauria</taxon>
        <taxon>Archosauria</taxon>
        <taxon>Dinosauria</taxon>
        <taxon>Saurischia</taxon>
        <taxon>Theropoda</taxon>
        <taxon>Coelurosauria</taxon>
        <taxon>Aves</taxon>
        <taxon>Neognathae</taxon>
        <taxon>Neoaves</taxon>
        <taxon>Telluraves</taxon>
        <taxon>Australaves</taxon>
        <taxon>Passeriformes</taxon>
        <taxon>Thraupidae</taxon>
        <taxon>Camarhynchus</taxon>
    </lineage>
</organism>
<comment type="subunit">
    <text evidence="5">Heterotetramer of 2 alpha/BCKDHA and 2 beta chains/BCKDHB that forms the branched-chain alpha-keto acid decarboxylase (E1) component of the BCKD complex. The branched-chain alpha-ketoacid dehydrogenase is a large complex composed of three major building blocks E1, E2 and E3. It is organized around E2, a 24-meric cubic core composed of DBT, to which are associated 6 to 12 copies of E1, and approximately 6 copies of the dehydrogenase E3, a DLD dimer. Interacts with PPM1K.</text>
</comment>
<reference evidence="8" key="2">
    <citation type="submission" date="2025-09" db="UniProtKB">
        <authorList>
            <consortium name="Ensembl"/>
        </authorList>
    </citation>
    <scope>IDENTIFICATION</scope>
</reference>
<dbReference type="GO" id="GO:0003863">
    <property type="term" value="F:branched-chain 2-oxo acid dehydrogenase activity"/>
    <property type="evidence" value="ECO:0007669"/>
    <property type="project" value="UniProtKB-EC"/>
</dbReference>
<evidence type="ECO:0000313" key="8">
    <source>
        <dbReference type="Ensembl" id="ENSCPVP00000025910.1"/>
    </source>
</evidence>
<evidence type="ECO:0000256" key="6">
    <source>
        <dbReference type="ARBA" id="ARBA00051764"/>
    </source>
</evidence>
<reference evidence="8" key="1">
    <citation type="submission" date="2025-08" db="UniProtKB">
        <authorList>
            <consortium name="Ensembl"/>
        </authorList>
    </citation>
    <scope>IDENTIFICATION</scope>
</reference>
<name>A0A8U8BTK8_GEOPR</name>
<evidence type="ECO:0000256" key="1">
    <source>
        <dbReference type="ARBA" id="ARBA00008646"/>
    </source>
</evidence>
<protein>
    <recommendedName>
        <fullName evidence="7">2-oxoisovalerate dehydrogenase subunit alpha</fullName>
        <ecNumber evidence="7">1.2.4.4</ecNumber>
    </recommendedName>
    <alternativeName>
        <fullName evidence="7">Branched-chain alpha-keto acid dehydrogenase E1 component alpha chain</fullName>
    </alternativeName>
</protein>
<dbReference type="GO" id="GO:0009083">
    <property type="term" value="P:branched-chain amino acid catabolic process"/>
    <property type="evidence" value="ECO:0007669"/>
    <property type="project" value="TreeGrafter"/>
</dbReference>
<keyword evidence="3 7" id="KW-0560">Oxidoreductase</keyword>
<keyword evidence="2" id="KW-0809">Transit peptide</keyword>
<dbReference type="Ensembl" id="ENSCPVT00000027446.1">
    <property type="protein sequence ID" value="ENSCPVP00000025910.1"/>
    <property type="gene ID" value="ENSCPVG00000004027.2"/>
</dbReference>
<dbReference type="InterPro" id="IPR029061">
    <property type="entry name" value="THDP-binding"/>
</dbReference>
<sequence length="476" mass="53091">MDRILYESQRQVSLTWAHLGGGAHLCLTCVSPVCHLCLTHVSPVSHLCLTHVSPVSHLCLTCISPVCHLCLTHVSHLCLTCVSPVSHPCVTCVSPVSHLCLTRVSPVCHPCLTRVSPMCHLCLTRVSPVSHLCLTCISPVCHLCLTRVSPVSHLCLTCVSPVSHLYLTRVSPVSHPCLTCVSPAQGRISFYMTNYGEEGRHVGSAAALDDADLVFGQYREAGVLLYRGYPLELFMGRQMPVHYGCRERHFVTISSPLATQIPQAVGAAYAIKRADASRAVVCYFGEGAASEGDAHAGFNFAATLECPIVFFCRNNGYAISTPTSEQYPARGPGYGLLSIRVDGNDVFGGGVNQPFLIEAMTYRIGHHSTSDDSSAYRSVDEVNYWDKQDHPISRLRHYLGRRGWWDEPQEQEWRKSSRKMVLEAFEQAEREPKPPPHLLFSDVYLEMPPRLRRQRQELQRHLETYGEHYPLQQFQK</sequence>
<comment type="similarity">
    <text evidence="1 7">Belongs to the BCKDHA family.</text>
</comment>
<evidence type="ECO:0000313" key="9">
    <source>
        <dbReference type="Proteomes" id="UP000694382"/>
    </source>
</evidence>
<accession>A0A8U8BTK8</accession>
<comment type="cofactor">
    <cofactor evidence="7">
        <name>thiamine diphosphate</name>
        <dbReference type="ChEBI" id="CHEBI:58937"/>
    </cofactor>
</comment>
<evidence type="ECO:0000256" key="5">
    <source>
        <dbReference type="ARBA" id="ARBA00047149"/>
    </source>
</evidence>
<dbReference type="Proteomes" id="UP000694382">
    <property type="component" value="Unassembled WGS sequence"/>
</dbReference>
<dbReference type="PANTHER" id="PTHR43380:SF1">
    <property type="entry name" value="2-OXOISOVALERATE DEHYDROGENASE SUBUNIT ALPHA, MITOCHONDRIAL"/>
    <property type="match status" value="1"/>
</dbReference>
<dbReference type="PANTHER" id="PTHR43380">
    <property type="entry name" value="2-OXOISOVALERATE DEHYDROGENASE SUBUNIT ALPHA, MITOCHONDRIAL"/>
    <property type="match status" value="1"/>
</dbReference>
<dbReference type="InterPro" id="IPR001017">
    <property type="entry name" value="DH_E1"/>
</dbReference>
<dbReference type="Pfam" id="PF00676">
    <property type="entry name" value="E1_dh"/>
    <property type="match status" value="1"/>
</dbReference>
<dbReference type="EC" id="1.2.4.4" evidence="7"/>
<dbReference type="Gene3D" id="3.40.50.970">
    <property type="match status" value="1"/>
</dbReference>
<comment type="function">
    <text evidence="4">Together with BCKDHB forms the heterotetrameric E1 subunit of the mitochondrial branched-chain alpha-ketoacid dehydrogenase (BCKD) complex. The BCKD complex catalyzes the multi-step oxidative decarboxylation of alpha-ketoacids derived from the branched-chain amino-acids valine, leucine and isoleucine producing CO2 and acyl-CoA which is subsequently utilized to produce energy. The E1 subunit catalyzes the first step with the decarboxylation of the alpha-ketoacid forming an enzyme-product intermediate. A reductive acylation mediated by the lipoylamide cofactor of E2 extracts the acyl group from the E1 active site for the next step of the reaction.</text>
</comment>
<keyword evidence="7" id="KW-0786">Thiamine pyrophosphate</keyword>
<comment type="function">
    <text evidence="7">The branched-chain alpha-keto dehydrogenase complex catalyzes the overall conversion of alpha-keto acids to acyl-CoA and CO(2). It contains multiple copies of three enzymatic components: branched-chain alpha-keto acid decarboxylase (E1), lipoamide acyltransferase (E2) and lipoamide dehydrogenase (E3).</text>
</comment>
<evidence type="ECO:0000256" key="4">
    <source>
        <dbReference type="ARBA" id="ARBA00037052"/>
    </source>
</evidence>
<proteinExistence type="inferred from homology"/>